<name>A0A1X7S3Q6_ZYMT9</name>
<gene>
    <name evidence="1" type="ORF">ZT3D7_G9468</name>
</gene>
<organism evidence="1 2">
    <name type="scientific">Zymoseptoria tritici (strain ST99CH_3D7)</name>
    <dbReference type="NCBI Taxonomy" id="1276538"/>
    <lineage>
        <taxon>Eukaryota</taxon>
        <taxon>Fungi</taxon>
        <taxon>Dikarya</taxon>
        <taxon>Ascomycota</taxon>
        <taxon>Pezizomycotina</taxon>
        <taxon>Dothideomycetes</taxon>
        <taxon>Dothideomycetidae</taxon>
        <taxon>Mycosphaerellales</taxon>
        <taxon>Mycosphaerellaceae</taxon>
        <taxon>Zymoseptoria</taxon>
    </lineage>
</organism>
<reference evidence="1 2" key="1">
    <citation type="submission" date="2016-06" db="EMBL/GenBank/DDBJ databases">
        <authorList>
            <person name="Kjaerup R.B."/>
            <person name="Dalgaard T.S."/>
            <person name="Juul-Madsen H.R."/>
        </authorList>
    </citation>
    <scope>NUCLEOTIDE SEQUENCE [LARGE SCALE GENOMIC DNA]</scope>
</reference>
<evidence type="ECO:0000313" key="1">
    <source>
        <dbReference type="EMBL" id="SMQ54313.1"/>
    </source>
</evidence>
<dbReference type="EMBL" id="LT853700">
    <property type="protein sequence ID" value="SMQ54313.1"/>
    <property type="molecule type" value="Genomic_DNA"/>
</dbReference>
<dbReference type="Proteomes" id="UP000215127">
    <property type="component" value="Chromosome 9"/>
</dbReference>
<proteinExistence type="predicted"/>
<protein>
    <submittedName>
        <fullName evidence="1">Uncharacterized protein</fullName>
    </submittedName>
</protein>
<sequence>MLHIEFATATVNHYSGVGLEPARRSLEKITGIAATETGEQSRRYGYRLTTIDFTARRPPNPCMEQHDSCPRIFTGLEKEP</sequence>
<accession>A0A1X7S3Q6</accession>
<dbReference type="AlphaFoldDB" id="A0A1X7S3Q6"/>
<keyword evidence="2" id="KW-1185">Reference proteome</keyword>
<evidence type="ECO:0000313" key="2">
    <source>
        <dbReference type="Proteomes" id="UP000215127"/>
    </source>
</evidence>